<dbReference type="InterPro" id="IPR052050">
    <property type="entry name" value="SecEffector_AnkRepeat"/>
</dbReference>
<dbReference type="SUPFAM" id="SSF48403">
    <property type="entry name" value="Ankyrin repeat"/>
    <property type="match status" value="1"/>
</dbReference>
<comment type="caution">
    <text evidence="1">The sequence shown here is derived from an EMBL/GenBank/DDBJ whole genome shotgun (WGS) entry which is preliminary data.</text>
</comment>
<dbReference type="PANTHER" id="PTHR46586:SF3">
    <property type="entry name" value="ANKYRIN REPEAT-CONTAINING PROTEIN"/>
    <property type="match status" value="1"/>
</dbReference>
<gene>
    <name evidence="1" type="ORF">PHPALM_17203</name>
</gene>
<sequence>MTVSFALSLDVKALPHIIEAVNDLLMPLTIDSAVYYDLKRVVQIHGASRSWTVKAMDGAAVNGRLDIMQWLRDNRTEGCSEEAFIAAAKNGDIEMVKWLYEFYLDVCHPVEAMMMAAENGQAMMMAAENGQAEVVRFLRTFVAMNDAVPALEDAVVNGRVEVVDALVPYYSGLAQGAFMVASAHGQSEVVRLLLNQGFTSVMYTNPSLREAAEGGHIDLVDLLLEFCGDDALADALEAAVGNNRYDILQLIVERRQPKDIGAALEQAALENRVDMVKFLLENCPDEDESYISRSSAFSGGDADLSMRDSTAANSLKIAVHTNNFAMAKLFVMKSNPVGRVDALVTAVAEEKVDMVRSLVENGDLRMIEQALVKISSVGNHAMAKKLLERCDPASCKRVFENAATNGAVELVQEMLEQMDERSAGDALRFAAMNGHTDVVKVLLLKSDAAGVASAFNVAAMQGRLAVVELLSERE</sequence>
<dbReference type="Proteomes" id="UP000237271">
    <property type="component" value="Unassembled WGS sequence"/>
</dbReference>
<evidence type="ECO:0000313" key="1">
    <source>
        <dbReference type="EMBL" id="POM66867.1"/>
    </source>
</evidence>
<dbReference type="AlphaFoldDB" id="A0A2P4XMT3"/>
<dbReference type="SMART" id="SM00248">
    <property type="entry name" value="ANK"/>
    <property type="match status" value="7"/>
</dbReference>
<evidence type="ECO:0000313" key="2">
    <source>
        <dbReference type="Proteomes" id="UP000237271"/>
    </source>
</evidence>
<dbReference type="SUPFAM" id="SSF140860">
    <property type="entry name" value="Pseudo ankyrin repeat-like"/>
    <property type="match status" value="1"/>
</dbReference>
<reference evidence="1 2" key="1">
    <citation type="journal article" date="2017" name="Genome Biol. Evol.">
        <title>Phytophthora megakarya and P. palmivora, closely related causal agents of cacao black pod rot, underwent increases in genome sizes and gene numbers by different mechanisms.</title>
        <authorList>
            <person name="Ali S.S."/>
            <person name="Shao J."/>
            <person name="Lary D.J."/>
            <person name="Kronmiller B."/>
            <person name="Shen D."/>
            <person name="Strem M.D."/>
            <person name="Amoako-Attah I."/>
            <person name="Akrofi A.Y."/>
            <person name="Begoude B.A."/>
            <person name="Ten Hoopen G.M."/>
            <person name="Coulibaly K."/>
            <person name="Kebe B.I."/>
            <person name="Melnick R.L."/>
            <person name="Guiltinan M.J."/>
            <person name="Tyler B.M."/>
            <person name="Meinhardt L.W."/>
            <person name="Bailey B.A."/>
        </authorList>
    </citation>
    <scope>NUCLEOTIDE SEQUENCE [LARGE SCALE GENOMIC DNA]</scope>
    <source>
        <strain evidence="2">sbr112.9</strain>
    </source>
</reference>
<organism evidence="1 2">
    <name type="scientific">Phytophthora palmivora</name>
    <dbReference type="NCBI Taxonomy" id="4796"/>
    <lineage>
        <taxon>Eukaryota</taxon>
        <taxon>Sar</taxon>
        <taxon>Stramenopiles</taxon>
        <taxon>Oomycota</taxon>
        <taxon>Peronosporomycetes</taxon>
        <taxon>Peronosporales</taxon>
        <taxon>Peronosporaceae</taxon>
        <taxon>Phytophthora</taxon>
    </lineage>
</organism>
<accession>A0A2P4XMT3</accession>
<dbReference type="OrthoDB" id="110008at2759"/>
<dbReference type="InterPro" id="IPR036770">
    <property type="entry name" value="Ankyrin_rpt-contain_sf"/>
</dbReference>
<dbReference type="Pfam" id="PF12796">
    <property type="entry name" value="Ank_2"/>
    <property type="match status" value="3"/>
</dbReference>
<keyword evidence="2" id="KW-1185">Reference proteome</keyword>
<dbReference type="InterPro" id="IPR002110">
    <property type="entry name" value="Ankyrin_rpt"/>
</dbReference>
<proteinExistence type="predicted"/>
<dbReference type="PANTHER" id="PTHR46586">
    <property type="entry name" value="ANKYRIN REPEAT-CONTAINING PROTEIN"/>
    <property type="match status" value="1"/>
</dbReference>
<dbReference type="Gene3D" id="1.25.40.20">
    <property type="entry name" value="Ankyrin repeat-containing domain"/>
    <property type="match status" value="2"/>
</dbReference>
<dbReference type="EMBL" id="NCKW01009514">
    <property type="protein sequence ID" value="POM66867.1"/>
    <property type="molecule type" value="Genomic_DNA"/>
</dbReference>
<protein>
    <submittedName>
        <fullName evidence="1">Uncharacterized protein</fullName>
    </submittedName>
</protein>
<name>A0A2P4XMT3_9STRA</name>